<dbReference type="InterPro" id="IPR013766">
    <property type="entry name" value="Thioredoxin_domain"/>
</dbReference>
<accession>H1YA60</accession>
<dbReference type="InterPro" id="IPR025380">
    <property type="entry name" value="DUF4369"/>
</dbReference>
<dbReference type="eggNOG" id="COG1225">
    <property type="taxonomic scope" value="Bacteria"/>
</dbReference>
<evidence type="ECO:0000256" key="4">
    <source>
        <dbReference type="ARBA" id="ARBA00023284"/>
    </source>
</evidence>
<reference evidence="7" key="1">
    <citation type="submission" date="2011-09" db="EMBL/GenBank/DDBJ databases">
        <title>The permanent draft genome of Mucilaginibacter paludis DSM 18603.</title>
        <authorList>
            <consortium name="US DOE Joint Genome Institute (JGI-PGF)"/>
            <person name="Lucas S."/>
            <person name="Han J."/>
            <person name="Lapidus A."/>
            <person name="Bruce D."/>
            <person name="Goodwin L."/>
            <person name="Pitluck S."/>
            <person name="Peters L."/>
            <person name="Kyrpides N."/>
            <person name="Mavromatis K."/>
            <person name="Ivanova N."/>
            <person name="Mikhailova N."/>
            <person name="Held B."/>
            <person name="Detter J.C."/>
            <person name="Tapia R."/>
            <person name="Han C."/>
            <person name="Land M."/>
            <person name="Hauser L."/>
            <person name="Markowitz V."/>
            <person name="Cheng J.-F."/>
            <person name="Hugenholtz P."/>
            <person name="Woyke T."/>
            <person name="Wu D."/>
            <person name="Tindall B."/>
            <person name="Brambilla E."/>
            <person name="Klenk H.-P."/>
            <person name="Eisen J.A."/>
        </authorList>
    </citation>
    <scope>NUCLEOTIDE SEQUENCE [LARGE SCALE GENOMIC DNA]</scope>
    <source>
        <strain evidence="7">DSM 18603</strain>
    </source>
</reference>
<evidence type="ECO:0000256" key="3">
    <source>
        <dbReference type="ARBA" id="ARBA00023157"/>
    </source>
</evidence>
<keyword evidence="3" id="KW-1015">Disulfide bond</keyword>
<dbReference type="PANTHER" id="PTHR42852">
    <property type="entry name" value="THIOL:DISULFIDE INTERCHANGE PROTEIN DSBE"/>
    <property type="match status" value="1"/>
</dbReference>
<evidence type="ECO:0000256" key="2">
    <source>
        <dbReference type="ARBA" id="ARBA00022748"/>
    </source>
</evidence>
<dbReference type="EMBL" id="CM001403">
    <property type="protein sequence ID" value="EHQ25941.1"/>
    <property type="molecule type" value="Genomic_DNA"/>
</dbReference>
<feature type="signal peptide" evidence="5">
    <location>
        <begin position="1"/>
        <end position="18"/>
    </location>
</feature>
<evidence type="ECO:0000313" key="8">
    <source>
        <dbReference type="Proteomes" id="UP000002774"/>
    </source>
</evidence>
<dbReference type="RefSeq" id="WP_008505834.1">
    <property type="nucleotide sequence ID" value="NZ_CM001403.1"/>
</dbReference>
<dbReference type="Proteomes" id="UP000002774">
    <property type="component" value="Chromosome"/>
</dbReference>
<proteinExistence type="predicted"/>
<comment type="subcellular location">
    <subcellularLocation>
        <location evidence="1">Cell envelope</location>
    </subcellularLocation>
</comment>
<protein>
    <submittedName>
        <fullName evidence="7">Alkyl hydroperoxide reductase/ Thiol specific antioxidant/ Mal allergen</fullName>
    </submittedName>
</protein>
<dbReference type="InterPro" id="IPR050553">
    <property type="entry name" value="Thioredoxin_ResA/DsbE_sf"/>
</dbReference>
<dbReference type="GO" id="GO:0030313">
    <property type="term" value="C:cell envelope"/>
    <property type="evidence" value="ECO:0007669"/>
    <property type="project" value="UniProtKB-SubCell"/>
</dbReference>
<evidence type="ECO:0000313" key="7">
    <source>
        <dbReference type="EMBL" id="EHQ25941.1"/>
    </source>
</evidence>
<feature type="chain" id="PRO_5003558894" evidence="5">
    <location>
        <begin position="19"/>
        <end position="378"/>
    </location>
</feature>
<gene>
    <name evidence="7" type="ORF">Mucpa_1787</name>
</gene>
<name>H1YA60_9SPHI</name>
<organism evidence="7 8">
    <name type="scientific">Mucilaginibacter paludis DSM 18603</name>
    <dbReference type="NCBI Taxonomy" id="714943"/>
    <lineage>
        <taxon>Bacteria</taxon>
        <taxon>Pseudomonadati</taxon>
        <taxon>Bacteroidota</taxon>
        <taxon>Sphingobacteriia</taxon>
        <taxon>Sphingobacteriales</taxon>
        <taxon>Sphingobacteriaceae</taxon>
        <taxon>Mucilaginibacter</taxon>
    </lineage>
</organism>
<dbReference type="Pfam" id="PF00578">
    <property type="entry name" value="AhpC-TSA"/>
    <property type="match status" value="1"/>
</dbReference>
<dbReference type="HOGENOM" id="CLU_042529_1_0_10"/>
<dbReference type="PROSITE" id="PS00194">
    <property type="entry name" value="THIOREDOXIN_1"/>
    <property type="match status" value="1"/>
</dbReference>
<dbReference type="GO" id="GO:0016209">
    <property type="term" value="F:antioxidant activity"/>
    <property type="evidence" value="ECO:0007669"/>
    <property type="project" value="InterPro"/>
</dbReference>
<keyword evidence="2" id="KW-0201">Cytochrome c-type biogenesis</keyword>
<evidence type="ECO:0000256" key="1">
    <source>
        <dbReference type="ARBA" id="ARBA00004196"/>
    </source>
</evidence>
<evidence type="ECO:0000256" key="5">
    <source>
        <dbReference type="SAM" id="SignalP"/>
    </source>
</evidence>
<dbReference type="PANTHER" id="PTHR42852:SF6">
    <property type="entry name" value="THIOL:DISULFIDE INTERCHANGE PROTEIN DSBE"/>
    <property type="match status" value="1"/>
</dbReference>
<keyword evidence="8" id="KW-1185">Reference proteome</keyword>
<dbReference type="AlphaFoldDB" id="H1YA60"/>
<feature type="domain" description="Thioredoxin" evidence="6">
    <location>
        <begin position="237"/>
        <end position="378"/>
    </location>
</feature>
<dbReference type="InterPro" id="IPR000866">
    <property type="entry name" value="AhpC/TSA"/>
</dbReference>
<dbReference type="GO" id="GO:0016491">
    <property type="term" value="F:oxidoreductase activity"/>
    <property type="evidence" value="ECO:0007669"/>
    <property type="project" value="InterPro"/>
</dbReference>
<dbReference type="STRING" id="714943.Mucpa_1787"/>
<dbReference type="OrthoDB" id="750178at2"/>
<dbReference type="InterPro" id="IPR017937">
    <property type="entry name" value="Thioredoxin_CS"/>
</dbReference>
<dbReference type="Gene3D" id="3.40.30.10">
    <property type="entry name" value="Glutaredoxin"/>
    <property type="match status" value="1"/>
</dbReference>
<evidence type="ECO:0000259" key="6">
    <source>
        <dbReference type="PROSITE" id="PS51352"/>
    </source>
</evidence>
<dbReference type="Pfam" id="PF14289">
    <property type="entry name" value="DUF4369"/>
    <property type="match status" value="1"/>
</dbReference>
<keyword evidence="4" id="KW-0676">Redox-active center</keyword>
<keyword evidence="5" id="KW-0732">Signal</keyword>
<dbReference type="PROSITE" id="PS51352">
    <property type="entry name" value="THIOREDOXIN_2"/>
    <property type="match status" value="1"/>
</dbReference>
<dbReference type="CDD" id="cd02966">
    <property type="entry name" value="TlpA_like_family"/>
    <property type="match status" value="1"/>
</dbReference>
<sequence length="378" mass="42665">MKKIIGIALLMLPIAAWAQNVEYTVKLKADKAPDHTLARIIYELNGKTTSDTARVMNGMCTFHGTIPPYPVDARLWCHNAGVGYNNGHLPDQLNFYLEKGTIKIDAKDSIKYAVVTGTKTNEDYNKFRTFMMQPTNSIMELTKENILTMMAKRETPEFQAEYKPRYSKAVAVYKAALLQYVKENPNSYASVEALSQWGGSKIDVIVVEPLYKSLSADVRNTKAGQDLLKRMMSARSTEIGSLAPVFTQNDTIGKAVKLTDFRGKYVLLDFWASWCGPCREENPNYVKAYAKYKNKGFEMLGVSLDRPGAHDAWMEAIKKDGLTWTQVSDLKYWSNDVAKLYDIRSVPQNFLIDPTGKIIAPNLRGEDLDKKLAEVFHQ</sequence>
<dbReference type="InterPro" id="IPR036249">
    <property type="entry name" value="Thioredoxin-like_sf"/>
</dbReference>
<dbReference type="GO" id="GO:0017004">
    <property type="term" value="P:cytochrome complex assembly"/>
    <property type="evidence" value="ECO:0007669"/>
    <property type="project" value="UniProtKB-KW"/>
</dbReference>
<dbReference type="SUPFAM" id="SSF52833">
    <property type="entry name" value="Thioredoxin-like"/>
    <property type="match status" value="1"/>
</dbReference>